<feature type="transmembrane region" description="Helical" evidence="7">
    <location>
        <begin position="73"/>
        <end position="90"/>
    </location>
</feature>
<dbReference type="EMBL" id="JAHQCX010000020">
    <property type="protein sequence ID" value="MBU9728538.1"/>
    <property type="molecule type" value="Genomic_DNA"/>
</dbReference>
<evidence type="ECO:0000313" key="9">
    <source>
        <dbReference type="Proteomes" id="UP001314681"/>
    </source>
</evidence>
<evidence type="ECO:0000256" key="2">
    <source>
        <dbReference type="ARBA" id="ARBA00008034"/>
    </source>
</evidence>
<reference evidence="8 9" key="1">
    <citation type="submission" date="2021-06" db="EMBL/GenBank/DDBJ databases">
        <title>Description of novel taxa of the family Lachnospiraceae.</title>
        <authorList>
            <person name="Chaplin A.V."/>
            <person name="Sokolova S.R."/>
            <person name="Pikina A.P."/>
            <person name="Korzhanova M."/>
            <person name="Belova V."/>
            <person name="Korostin D."/>
            <person name="Efimov B.A."/>
        </authorList>
    </citation>
    <scope>NUCLEOTIDE SEQUENCE [LARGE SCALE GENOMIC DNA]</scope>
    <source>
        <strain evidence="8 9">ASD4241</strain>
    </source>
</reference>
<evidence type="ECO:0000256" key="7">
    <source>
        <dbReference type="SAM" id="Phobius"/>
    </source>
</evidence>
<evidence type="ECO:0000256" key="1">
    <source>
        <dbReference type="ARBA" id="ARBA00004141"/>
    </source>
</evidence>
<feature type="transmembrane region" description="Helical" evidence="7">
    <location>
        <begin position="182"/>
        <end position="199"/>
    </location>
</feature>
<dbReference type="RefSeq" id="WP_158352992.1">
    <property type="nucleotide sequence ID" value="NZ_JAHQCX010000020.1"/>
</dbReference>
<proteinExistence type="inferred from homology"/>
<feature type="transmembrane region" description="Helical" evidence="7">
    <location>
        <begin position="228"/>
        <end position="250"/>
    </location>
</feature>
<evidence type="ECO:0000313" key="8">
    <source>
        <dbReference type="EMBL" id="MBU9728538.1"/>
    </source>
</evidence>
<keyword evidence="9" id="KW-1185">Reference proteome</keyword>
<evidence type="ECO:0000256" key="4">
    <source>
        <dbReference type="ARBA" id="ARBA00022989"/>
    </source>
</evidence>
<dbReference type="InterPro" id="IPR001626">
    <property type="entry name" value="ABC_TroCD"/>
</dbReference>
<dbReference type="Pfam" id="PF00950">
    <property type="entry name" value="ABC-3"/>
    <property type="match status" value="1"/>
</dbReference>
<comment type="subcellular location">
    <subcellularLocation>
        <location evidence="6">Cell membrane</location>
        <topology evidence="6">Multi-pass membrane protein</topology>
    </subcellularLocation>
    <subcellularLocation>
        <location evidence="1">Membrane</location>
        <topology evidence="1">Multi-pass membrane protein</topology>
    </subcellularLocation>
</comment>
<keyword evidence="5 7" id="KW-0472">Membrane</keyword>
<dbReference type="SUPFAM" id="SSF81345">
    <property type="entry name" value="ABC transporter involved in vitamin B12 uptake, BtuC"/>
    <property type="match status" value="1"/>
</dbReference>
<dbReference type="Gene3D" id="1.10.3470.10">
    <property type="entry name" value="ABC transporter involved in vitamin B12 uptake, BtuC"/>
    <property type="match status" value="1"/>
</dbReference>
<dbReference type="PANTHER" id="PTHR30477">
    <property type="entry name" value="ABC-TRANSPORTER METAL-BINDING PROTEIN"/>
    <property type="match status" value="1"/>
</dbReference>
<feature type="transmembrane region" description="Helical" evidence="7">
    <location>
        <begin position="102"/>
        <end position="122"/>
    </location>
</feature>
<dbReference type="PANTHER" id="PTHR30477:SF0">
    <property type="entry name" value="METAL TRANSPORT SYSTEM MEMBRANE PROTEIN TM_0125-RELATED"/>
    <property type="match status" value="1"/>
</dbReference>
<feature type="transmembrane region" description="Helical" evidence="7">
    <location>
        <begin position="256"/>
        <end position="273"/>
    </location>
</feature>
<keyword evidence="6" id="KW-0813">Transport</keyword>
<feature type="transmembrane region" description="Helical" evidence="7">
    <location>
        <begin position="20"/>
        <end position="41"/>
    </location>
</feature>
<gene>
    <name evidence="8" type="ORF">KTH90_21330</name>
</gene>
<evidence type="ECO:0000256" key="6">
    <source>
        <dbReference type="RuleBase" id="RU003943"/>
    </source>
</evidence>
<keyword evidence="3 6" id="KW-0812">Transmembrane</keyword>
<sequence length="277" mass="30453">MIYELLESVLPFSWVQYDFMKQAFLAILLITPLFGILGTMIVNHKMAFFSDALGHSALTGVAVGVLFGIPDTNLAMLIFAVLFALALNQIKSRNLMATDTIISVFSSFSIAIGLVILAQGGNFSKYSSLLVGDILSITPREILYLVLLLIGTLIFWIFCSNQLNSISINRSLAASRGIRVKLIENLFAVCIAVIVMLSIKWVGILIINALLILPAASARNISENMREYHFFSILFSLFSGIVGLIISYYVNTATGPTIVIIASVIFFATYFYSRHGK</sequence>
<name>A0ABS6KDE9_9FIRM</name>
<comment type="caution">
    <text evidence="8">The sequence shown here is derived from an EMBL/GenBank/DDBJ whole genome shotgun (WGS) entry which is preliminary data.</text>
</comment>
<keyword evidence="4 7" id="KW-1133">Transmembrane helix</keyword>
<comment type="similarity">
    <text evidence="2 6">Belongs to the ABC-3 integral membrane protein family.</text>
</comment>
<protein>
    <submittedName>
        <fullName evidence="8">Metal ABC transporter permease</fullName>
    </submittedName>
</protein>
<evidence type="ECO:0000256" key="5">
    <source>
        <dbReference type="ARBA" id="ARBA00023136"/>
    </source>
</evidence>
<organism evidence="8 9">
    <name type="scientific">Diplocloster modestus</name>
    <dbReference type="NCBI Taxonomy" id="2850322"/>
    <lineage>
        <taxon>Bacteria</taxon>
        <taxon>Bacillati</taxon>
        <taxon>Bacillota</taxon>
        <taxon>Clostridia</taxon>
        <taxon>Lachnospirales</taxon>
        <taxon>Lachnospiraceae</taxon>
        <taxon>Diplocloster</taxon>
    </lineage>
</organism>
<dbReference type="InterPro" id="IPR037294">
    <property type="entry name" value="ABC_BtuC-like"/>
</dbReference>
<feature type="transmembrane region" description="Helical" evidence="7">
    <location>
        <begin position="142"/>
        <end position="161"/>
    </location>
</feature>
<dbReference type="Proteomes" id="UP001314681">
    <property type="component" value="Unassembled WGS sequence"/>
</dbReference>
<accession>A0ABS6KDE9</accession>
<evidence type="ECO:0000256" key="3">
    <source>
        <dbReference type="ARBA" id="ARBA00022692"/>
    </source>
</evidence>